<feature type="chain" id="PRO_5046791802" evidence="13">
    <location>
        <begin position="27"/>
        <end position="704"/>
    </location>
</feature>
<dbReference type="PROSITE" id="PS52016">
    <property type="entry name" value="TONB_DEPENDENT_REC_3"/>
    <property type="match status" value="1"/>
</dbReference>
<dbReference type="InterPro" id="IPR012910">
    <property type="entry name" value="Plug_dom"/>
</dbReference>
<feature type="domain" description="TonB-dependent receptor-like beta-barrel" evidence="14">
    <location>
        <begin position="288"/>
        <end position="673"/>
    </location>
</feature>
<keyword evidence="9 11" id="KW-0472">Membrane</keyword>
<dbReference type="RefSeq" id="WP_068147291.1">
    <property type="nucleotide sequence ID" value="NZ_JBHSCR010000034.1"/>
</dbReference>
<keyword evidence="16" id="KW-0675">Receptor</keyword>
<protein>
    <submittedName>
        <fullName evidence="16">TonB-dependent receptor</fullName>
    </submittedName>
</protein>
<evidence type="ECO:0000256" key="8">
    <source>
        <dbReference type="ARBA" id="ARBA00023077"/>
    </source>
</evidence>
<dbReference type="Proteomes" id="UP001595776">
    <property type="component" value="Unassembled WGS sequence"/>
</dbReference>
<evidence type="ECO:0000256" key="7">
    <source>
        <dbReference type="ARBA" id="ARBA00023065"/>
    </source>
</evidence>
<sequence length="704" mass="77073">MKMYNSKRAMMLTLLAGSSLVLPSFAALSQQSGANSEANTDDLMVFEEIVVTSRKRSEKLQDVPEAITAFTASTIEAAKIDTLRDFVDLTPNLIVRETFRSNETFLTLRGLSSAQGALPPVSFVVDGVQLGSNDFINQDLLDVARIEVLKGPQGALYGQGAIAGAVVVTTKEPVDEFEAFAKASYGNGDSMRVAGGVSGPLVKGSLYGRVSGYYRDTDGLIKNVNGDNITASDQWSLRTRLMYQSERLDVSWRGSVTQGTGFCCHLDRLAKDSNGTPIGIDDLDVPVSTSNIIGTSEDRFWDTSLKADLDLGSVTLTSISGLAHVKQYAVGDADYSSAPAVIQDLVFATDVFNQELRLTSADDARLKWIAGGFYQNRDENQDIFVGAETQGAGLVPDTILNLANEMESESWAVFGQASYDITDKMTFLAAMRYDRDHQSSVDQNNYDATFKEATFSQWQPKLQLSYQFTDDMLAYATYSTGFRTGGFSQNVQFDNEVTKNYELGLKSTFLDRRLTMNASVFHIDYTGQQFSFVIFDGNVAQRGVVNIDSTSINGAELEVFARPVKGLEINLGLGVTSSIVQEVSAVDDALGDVSGAVGNQSPLVPTFTYNTGITYTHPLTDSLDLVARADYRKRGQYFHDLNNLVRTGTKDLIDGRIAIEAESWTFSVWGKNLTNARFATRVSESALRTPNMPRSYGVELSYRF</sequence>
<evidence type="ECO:0000256" key="6">
    <source>
        <dbReference type="ARBA" id="ARBA00023004"/>
    </source>
</evidence>
<feature type="signal peptide" evidence="13">
    <location>
        <begin position="1"/>
        <end position="26"/>
    </location>
</feature>
<evidence type="ECO:0000256" key="2">
    <source>
        <dbReference type="ARBA" id="ARBA00022448"/>
    </source>
</evidence>
<keyword evidence="6" id="KW-0408">Iron</keyword>
<keyword evidence="4" id="KW-0410">Iron transport</keyword>
<keyword evidence="13" id="KW-0732">Signal</keyword>
<keyword evidence="10 11" id="KW-0998">Cell outer membrane</keyword>
<dbReference type="PANTHER" id="PTHR32552:SF81">
    <property type="entry name" value="TONB-DEPENDENT OUTER MEMBRANE RECEPTOR"/>
    <property type="match status" value="1"/>
</dbReference>
<accession>A0ABV8UEE3</accession>
<organism evidence="16 17">
    <name type="scientific">Kordiimonas lipolytica</name>
    <dbReference type="NCBI Taxonomy" id="1662421"/>
    <lineage>
        <taxon>Bacteria</taxon>
        <taxon>Pseudomonadati</taxon>
        <taxon>Pseudomonadota</taxon>
        <taxon>Alphaproteobacteria</taxon>
        <taxon>Kordiimonadales</taxon>
        <taxon>Kordiimonadaceae</taxon>
        <taxon>Kordiimonas</taxon>
    </lineage>
</organism>
<evidence type="ECO:0000256" key="9">
    <source>
        <dbReference type="ARBA" id="ARBA00023136"/>
    </source>
</evidence>
<proteinExistence type="inferred from homology"/>
<keyword evidence="17" id="KW-1185">Reference proteome</keyword>
<evidence type="ECO:0000256" key="4">
    <source>
        <dbReference type="ARBA" id="ARBA00022496"/>
    </source>
</evidence>
<dbReference type="InterPro" id="IPR039426">
    <property type="entry name" value="TonB-dep_rcpt-like"/>
</dbReference>
<evidence type="ECO:0000256" key="13">
    <source>
        <dbReference type="SAM" id="SignalP"/>
    </source>
</evidence>
<dbReference type="InterPro" id="IPR036942">
    <property type="entry name" value="Beta-barrel_TonB_sf"/>
</dbReference>
<reference evidence="17" key="1">
    <citation type="journal article" date="2019" name="Int. J. Syst. Evol. Microbiol.">
        <title>The Global Catalogue of Microorganisms (GCM) 10K type strain sequencing project: providing services to taxonomists for standard genome sequencing and annotation.</title>
        <authorList>
            <consortium name="The Broad Institute Genomics Platform"/>
            <consortium name="The Broad Institute Genome Sequencing Center for Infectious Disease"/>
            <person name="Wu L."/>
            <person name="Ma J."/>
        </authorList>
    </citation>
    <scope>NUCLEOTIDE SEQUENCE [LARGE SCALE GENOMIC DNA]</scope>
    <source>
        <strain evidence="17">CGMCC 1.15304</strain>
    </source>
</reference>
<dbReference type="PANTHER" id="PTHR32552">
    <property type="entry name" value="FERRICHROME IRON RECEPTOR-RELATED"/>
    <property type="match status" value="1"/>
</dbReference>
<evidence type="ECO:0000256" key="11">
    <source>
        <dbReference type="PROSITE-ProRule" id="PRU01360"/>
    </source>
</evidence>
<dbReference type="SUPFAM" id="SSF56935">
    <property type="entry name" value="Porins"/>
    <property type="match status" value="1"/>
</dbReference>
<dbReference type="InterPro" id="IPR000531">
    <property type="entry name" value="Beta-barrel_TonB"/>
</dbReference>
<dbReference type="Pfam" id="PF07715">
    <property type="entry name" value="Plug"/>
    <property type="match status" value="1"/>
</dbReference>
<evidence type="ECO:0000256" key="3">
    <source>
        <dbReference type="ARBA" id="ARBA00022452"/>
    </source>
</evidence>
<keyword evidence="3 11" id="KW-1134">Transmembrane beta strand</keyword>
<gene>
    <name evidence="16" type="ORF">ACFO5Q_17305</name>
</gene>
<comment type="similarity">
    <text evidence="11 12">Belongs to the TonB-dependent receptor family.</text>
</comment>
<evidence type="ECO:0000313" key="17">
    <source>
        <dbReference type="Proteomes" id="UP001595776"/>
    </source>
</evidence>
<evidence type="ECO:0000256" key="1">
    <source>
        <dbReference type="ARBA" id="ARBA00004571"/>
    </source>
</evidence>
<dbReference type="Pfam" id="PF00593">
    <property type="entry name" value="TonB_dep_Rec_b-barrel"/>
    <property type="match status" value="1"/>
</dbReference>
<dbReference type="Gene3D" id="2.40.170.20">
    <property type="entry name" value="TonB-dependent receptor, beta-barrel domain"/>
    <property type="match status" value="1"/>
</dbReference>
<dbReference type="CDD" id="cd01347">
    <property type="entry name" value="ligand_gated_channel"/>
    <property type="match status" value="1"/>
</dbReference>
<name>A0ABV8UEE3_9PROT</name>
<dbReference type="EMBL" id="JBHSCR010000034">
    <property type="protein sequence ID" value="MFC4349611.1"/>
    <property type="molecule type" value="Genomic_DNA"/>
</dbReference>
<evidence type="ECO:0000256" key="5">
    <source>
        <dbReference type="ARBA" id="ARBA00022692"/>
    </source>
</evidence>
<keyword evidence="8 12" id="KW-0798">TonB box</keyword>
<evidence type="ECO:0000259" key="14">
    <source>
        <dbReference type="Pfam" id="PF00593"/>
    </source>
</evidence>
<evidence type="ECO:0000259" key="15">
    <source>
        <dbReference type="Pfam" id="PF07715"/>
    </source>
</evidence>
<feature type="domain" description="TonB-dependent receptor plug" evidence="15">
    <location>
        <begin position="60"/>
        <end position="165"/>
    </location>
</feature>
<keyword evidence="2 11" id="KW-0813">Transport</keyword>
<evidence type="ECO:0000256" key="12">
    <source>
        <dbReference type="RuleBase" id="RU003357"/>
    </source>
</evidence>
<comment type="subcellular location">
    <subcellularLocation>
        <location evidence="1 11">Cell outer membrane</location>
        <topology evidence="1 11">Multi-pass membrane protein</topology>
    </subcellularLocation>
</comment>
<evidence type="ECO:0000256" key="10">
    <source>
        <dbReference type="ARBA" id="ARBA00023237"/>
    </source>
</evidence>
<comment type="caution">
    <text evidence="16">The sequence shown here is derived from an EMBL/GenBank/DDBJ whole genome shotgun (WGS) entry which is preliminary data.</text>
</comment>
<keyword evidence="5 11" id="KW-0812">Transmembrane</keyword>
<keyword evidence="7" id="KW-0406">Ion transport</keyword>
<evidence type="ECO:0000313" key="16">
    <source>
        <dbReference type="EMBL" id="MFC4349611.1"/>
    </source>
</evidence>